<keyword evidence="2" id="KW-1133">Transmembrane helix</keyword>
<dbReference type="AlphaFoldDB" id="A0A1E7LFI3"/>
<feature type="region of interest" description="Disordered" evidence="1">
    <location>
        <begin position="68"/>
        <end position="87"/>
    </location>
</feature>
<name>A0A1E7LFI3_9ACTN</name>
<evidence type="ECO:0000256" key="1">
    <source>
        <dbReference type="SAM" id="MobiDB-lite"/>
    </source>
</evidence>
<accession>A0A1E7LFI3</accession>
<comment type="caution">
    <text evidence="3">The sequence shown here is derived from an EMBL/GenBank/DDBJ whole genome shotgun (WGS) entry which is preliminary data.</text>
</comment>
<keyword evidence="2" id="KW-0472">Membrane</keyword>
<dbReference type="Proteomes" id="UP000175971">
    <property type="component" value="Unassembled WGS sequence"/>
</dbReference>
<organism evidence="3 4">
    <name type="scientific">Streptomyces nanshensis</name>
    <dbReference type="NCBI Taxonomy" id="518642"/>
    <lineage>
        <taxon>Bacteria</taxon>
        <taxon>Bacillati</taxon>
        <taxon>Actinomycetota</taxon>
        <taxon>Actinomycetes</taxon>
        <taxon>Kitasatosporales</taxon>
        <taxon>Streptomycetaceae</taxon>
        <taxon>Streptomyces</taxon>
    </lineage>
</organism>
<proteinExistence type="predicted"/>
<evidence type="ECO:0000313" key="3">
    <source>
        <dbReference type="EMBL" id="OEV14693.1"/>
    </source>
</evidence>
<dbReference type="EMBL" id="LJGZ01000114">
    <property type="protein sequence ID" value="OEV14693.1"/>
    <property type="molecule type" value="Genomic_DNA"/>
</dbReference>
<dbReference type="OrthoDB" id="4338664at2"/>
<reference evidence="3 4" key="1">
    <citation type="journal article" date="2016" name="Front. Microbiol.">
        <title>Comparative Genomics Analysis of Streptomyces Species Reveals Their Adaptation to the Marine Environment and Their Diversity at the Genomic Level.</title>
        <authorList>
            <person name="Tian X."/>
            <person name="Zhang Z."/>
            <person name="Yang T."/>
            <person name="Chen M."/>
            <person name="Li J."/>
            <person name="Chen F."/>
            <person name="Yang J."/>
            <person name="Li W."/>
            <person name="Zhang B."/>
            <person name="Zhang Z."/>
            <person name="Wu J."/>
            <person name="Zhang C."/>
            <person name="Long L."/>
            <person name="Xiao J."/>
        </authorList>
    </citation>
    <scope>NUCLEOTIDE SEQUENCE [LARGE SCALE GENOMIC DNA]</scope>
    <source>
        <strain evidence="3 4">SCSIO M10372</strain>
    </source>
</reference>
<sequence>MLRHEFRPGRALAGLTMLALAGGYAAEAAGAWKVPWAFFLPVLLGGLFLSATATWTAYMVRRRRDARKASAENMEAPASTSGSHAIK</sequence>
<gene>
    <name evidence="3" type="ORF">AN221_43465</name>
</gene>
<keyword evidence="2" id="KW-0812">Transmembrane</keyword>
<evidence type="ECO:0000313" key="4">
    <source>
        <dbReference type="Proteomes" id="UP000175971"/>
    </source>
</evidence>
<dbReference type="RefSeq" id="WP_070205350.1">
    <property type="nucleotide sequence ID" value="NZ_LJGZ01000114.1"/>
</dbReference>
<protein>
    <submittedName>
        <fullName evidence="3">Uncharacterized protein</fullName>
    </submittedName>
</protein>
<feature type="transmembrane region" description="Helical" evidence="2">
    <location>
        <begin position="38"/>
        <end position="60"/>
    </location>
</feature>
<keyword evidence="4" id="KW-1185">Reference proteome</keyword>
<feature type="compositionally biased region" description="Polar residues" evidence="1">
    <location>
        <begin position="78"/>
        <end position="87"/>
    </location>
</feature>
<evidence type="ECO:0000256" key="2">
    <source>
        <dbReference type="SAM" id="Phobius"/>
    </source>
</evidence>